<dbReference type="CDD" id="cd04932">
    <property type="entry name" value="ACT_AKiii-LysC-EC_1"/>
    <property type="match status" value="1"/>
</dbReference>
<comment type="similarity">
    <text evidence="2 9">Belongs to the aspartokinase family.</text>
</comment>
<comment type="pathway">
    <text evidence="1 10">Amino-acid biosynthesis; L-lysine biosynthesis via DAP pathway; (S)-tetrahydrodipicolinate from L-aspartate: step 1/4.</text>
</comment>
<dbReference type="KEGG" id="pseo:OM33_11815"/>
<evidence type="ECO:0000256" key="4">
    <source>
        <dbReference type="ARBA" id="ARBA00022741"/>
    </source>
</evidence>
<proteinExistence type="inferred from homology"/>
<feature type="binding site" evidence="8">
    <location>
        <begin position="26"/>
        <end position="29"/>
    </location>
    <ligand>
        <name>ATP</name>
        <dbReference type="ChEBI" id="CHEBI:30616"/>
    </ligand>
</feature>
<evidence type="ECO:0000259" key="12">
    <source>
        <dbReference type="Pfam" id="PF22468"/>
    </source>
</evidence>
<dbReference type="PANTHER" id="PTHR21499:SF59">
    <property type="entry name" value="ASPARTOKINASE"/>
    <property type="match status" value="1"/>
</dbReference>
<keyword evidence="6 8" id="KW-0067">ATP-binding</keyword>
<protein>
    <recommendedName>
        <fullName evidence="9">Aspartokinase</fullName>
        <ecNumber evidence="9">2.7.2.4</ecNumber>
    </recommendedName>
</protein>
<comment type="catalytic activity">
    <reaction evidence="7 9">
        <text>L-aspartate + ATP = 4-phospho-L-aspartate + ADP</text>
        <dbReference type="Rhea" id="RHEA:23776"/>
        <dbReference type="ChEBI" id="CHEBI:29991"/>
        <dbReference type="ChEBI" id="CHEBI:30616"/>
        <dbReference type="ChEBI" id="CHEBI:57535"/>
        <dbReference type="ChEBI" id="CHEBI:456216"/>
        <dbReference type="EC" id="2.7.2.4"/>
    </reaction>
</comment>
<evidence type="ECO:0000256" key="7">
    <source>
        <dbReference type="ARBA" id="ARBA00047872"/>
    </source>
</evidence>
<evidence type="ECO:0000256" key="6">
    <source>
        <dbReference type="ARBA" id="ARBA00022840"/>
    </source>
</evidence>
<dbReference type="NCBIfam" id="NF006570">
    <property type="entry name" value="PRK09084.1"/>
    <property type="match status" value="1"/>
</dbReference>
<keyword evidence="10" id="KW-0028">Amino-acid biosynthesis</keyword>
<comment type="pathway">
    <text evidence="10">Amino-acid biosynthesis; L-threonine biosynthesis; L-threonine from L-aspartate: step 1/5.</text>
</comment>
<reference evidence="13 14" key="1">
    <citation type="submission" date="2014-11" db="EMBL/GenBank/DDBJ databases">
        <title>Complete Genome Sequence of Pseudoalteromonas sp. Strain OCN003 Isolated from Kaneohe Bay, Oahu, Hawaii.</title>
        <authorList>
            <person name="Beurmann S."/>
            <person name="Videau P."/>
            <person name="Ushijima B."/>
            <person name="Smith A.M."/>
            <person name="Aeby G.S."/>
            <person name="Callahan S.M."/>
            <person name="Belcaid M."/>
        </authorList>
    </citation>
    <scope>NUCLEOTIDE SEQUENCE [LARGE SCALE GENOMIC DNA]</scope>
    <source>
        <strain evidence="13 14">OCN003</strain>
    </source>
</reference>
<dbReference type="InterPro" id="IPR001341">
    <property type="entry name" value="Asp_kinase"/>
</dbReference>
<dbReference type="Gene3D" id="3.30.70.260">
    <property type="match status" value="2"/>
</dbReference>
<dbReference type="SUPFAM" id="SSF55021">
    <property type="entry name" value="ACT-like"/>
    <property type="match status" value="2"/>
</dbReference>
<dbReference type="UniPathway" id="UPA00050">
    <property type="reaction ID" value="UER00461"/>
</dbReference>
<dbReference type="AlphaFoldDB" id="A0A0A7EIG2"/>
<dbReference type="GO" id="GO:0009088">
    <property type="term" value="P:threonine biosynthetic process"/>
    <property type="evidence" value="ECO:0007669"/>
    <property type="project" value="UniProtKB-UniPathway"/>
</dbReference>
<keyword evidence="5 9" id="KW-0418">Kinase</keyword>
<feature type="domain" description="Aspartokinase ACT" evidence="12">
    <location>
        <begin position="420"/>
        <end position="460"/>
    </location>
</feature>
<dbReference type="InterPro" id="IPR001048">
    <property type="entry name" value="Asp/Glu/Uridylate_kinase"/>
</dbReference>
<dbReference type="Pfam" id="PF00696">
    <property type="entry name" value="AA_kinase"/>
    <property type="match status" value="1"/>
</dbReference>
<feature type="domain" description="Aspartate/glutamate/uridylate kinase" evidence="11">
    <location>
        <begin position="22"/>
        <end position="294"/>
    </location>
</feature>
<dbReference type="Proteomes" id="UP000030341">
    <property type="component" value="Chromosome 1"/>
</dbReference>
<evidence type="ECO:0000256" key="2">
    <source>
        <dbReference type="ARBA" id="ARBA00010122"/>
    </source>
</evidence>
<evidence type="ECO:0000259" key="11">
    <source>
        <dbReference type="Pfam" id="PF00696"/>
    </source>
</evidence>
<evidence type="ECO:0000313" key="13">
    <source>
        <dbReference type="EMBL" id="AIY65752.1"/>
    </source>
</evidence>
<evidence type="ECO:0000256" key="8">
    <source>
        <dbReference type="PIRSR" id="PIRSR000726-1"/>
    </source>
</evidence>
<dbReference type="GO" id="GO:0004072">
    <property type="term" value="F:aspartate kinase activity"/>
    <property type="evidence" value="ECO:0007669"/>
    <property type="project" value="UniProtKB-EC"/>
</dbReference>
<dbReference type="PROSITE" id="PS00324">
    <property type="entry name" value="ASPARTOKINASE"/>
    <property type="match status" value="1"/>
</dbReference>
<dbReference type="GO" id="GO:0005829">
    <property type="term" value="C:cytosol"/>
    <property type="evidence" value="ECO:0007669"/>
    <property type="project" value="TreeGrafter"/>
</dbReference>
<feature type="binding site" evidence="8">
    <location>
        <begin position="238"/>
        <end position="239"/>
    </location>
    <ligand>
        <name>ATP</name>
        <dbReference type="ChEBI" id="CHEBI:30616"/>
    </ligand>
</feature>
<dbReference type="InterPro" id="IPR054352">
    <property type="entry name" value="ACT_Aspartokinase"/>
</dbReference>
<dbReference type="GO" id="GO:0009089">
    <property type="term" value="P:lysine biosynthetic process via diaminopimelate"/>
    <property type="evidence" value="ECO:0007669"/>
    <property type="project" value="UniProtKB-UniPathway"/>
</dbReference>
<dbReference type="EMBL" id="CP009888">
    <property type="protein sequence ID" value="AIY65752.1"/>
    <property type="molecule type" value="Genomic_DNA"/>
</dbReference>
<dbReference type="InterPro" id="IPR018042">
    <property type="entry name" value="Aspartate_kinase_CS"/>
</dbReference>
<feature type="binding site" evidence="8">
    <location>
        <position position="63"/>
    </location>
    <ligand>
        <name>substrate</name>
    </ligand>
</feature>
<keyword evidence="14" id="KW-1185">Reference proteome</keyword>
<accession>A0A0A7EIG2</accession>
<dbReference type="InterPro" id="IPR005260">
    <property type="entry name" value="Asp_kin_monofn"/>
</dbReference>
<dbReference type="PANTHER" id="PTHR21499">
    <property type="entry name" value="ASPARTATE KINASE"/>
    <property type="match status" value="1"/>
</dbReference>
<dbReference type="GO" id="GO:0005524">
    <property type="term" value="F:ATP binding"/>
    <property type="evidence" value="ECO:0007669"/>
    <property type="project" value="UniProtKB-KW"/>
</dbReference>
<feature type="binding site" evidence="8">
    <location>
        <begin position="274"/>
        <end position="275"/>
    </location>
    <ligand>
        <name>ATP</name>
        <dbReference type="ChEBI" id="CHEBI:30616"/>
    </ligand>
</feature>
<evidence type="ECO:0000313" key="14">
    <source>
        <dbReference type="Proteomes" id="UP000030341"/>
    </source>
</evidence>
<evidence type="ECO:0000256" key="9">
    <source>
        <dbReference type="RuleBase" id="RU003448"/>
    </source>
</evidence>
<gene>
    <name evidence="13" type="ORF">OM33_11815</name>
</gene>
<evidence type="ECO:0000256" key="5">
    <source>
        <dbReference type="ARBA" id="ARBA00022777"/>
    </source>
</evidence>
<dbReference type="UniPathway" id="UPA00051">
    <property type="reaction ID" value="UER00462"/>
</dbReference>
<feature type="binding site" evidence="8">
    <location>
        <position position="249"/>
    </location>
    <ligand>
        <name>ATP</name>
        <dbReference type="ChEBI" id="CHEBI:30616"/>
    </ligand>
</feature>
<dbReference type="SUPFAM" id="SSF53633">
    <property type="entry name" value="Carbamate kinase-like"/>
    <property type="match status" value="1"/>
</dbReference>
<evidence type="ECO:0000256" key="1">
    <source>
        <dbReference type="ARBA" id="ARBA00004766"/>
    </source>
</evidence>
<dbReference type="eggNOG" id="COG0527">
    <property type="taxonomic scope" value="Bacteria"/>
</dbReference>
<dbReference type="Pfam" id="PF22468">
    <property type="entry name" value="ACT_9"/>
    <property type="match status" value="1"/>
</dbReference>
<keyword evidence="4 8" id="KW-0547">Nucleotide-binding</keyword>
<dbReference type="STRING" id="1348114.OM33_11815"/>
<comment type="pathway">
    <text evidence="10">Amino-acid biosynthesis; L-methionine biosynthesis via de novo pathway; L-homoserine from L-aspartate: step 1/3.</text>
</comment>
<dbReference type="HOGENOM" id="CLU_009116_6_0_6"/>
<keyword evidence="3 9" id="KW-0808">Transferase</keyword>
<dbReference type="GO" id="GO:0009090">
    <property type="term" value="P:homoserine biosynthetic process"/>
    <property type="evidence" value="ECO:0007669"/>
    <property type="project" value="TreeGrafter"/>
</dbReference>
<name>A0A0A7EIG2_9GAMM</name>
<dbReference type="PIRSF" id="PIRSF000726">
    <property type="entry name" value="Asp_kin"/>
    <property type="match status" value="1"/>
</dbReference>
<sequence>MSFLAKFSLLRFKGETVSNSNINVAKFGGTSVADYDAMVRCAEIVLSNPNTRLVAVSASSGVTNHLVSLANDTLSEAERQAHIDAVVAIQHNITEKLTLDADITDGFLATLEAFKAHALTSEFDARATDELLSFGERLSSYLFTQVLRSLGATSLRFDVRDVLATNSHFGKAEPNVERTSELAESALCPLLADNIIVTQGFIGANSQGETTTLGRGGSDYSAALLAEAIDAKAVYIWTDVVGIFSTDPRLCVKAAPIAKLSFDEAAEMATFGAKVLHPATILPASRSGISVFVGSSRAPEQGGTWIEKEKSEQAGIRAVTQRKNQILLTVKSPEMLLASGFLARVFTILAKYNISVDLVTTSEISVALTLDNAPNASRPELDQACLDELSEFCHVTVENNLTLVALIGSEIQLRHGELNLMGVLSDFNIRLICHGASKHNLCFLVEQTESDNVVQAIHSRLLEAC</sequence>
<dbReference type="EC" id="2.7.2.4" evidence="9"/>
<dbReference type="InterPro" id="IPR036393">
    <property type="entry name" value="AceGlu_kinase-like_sf"/>
</dbReference>
<dbReference type="UniPathway" id="UPA00034">
    <property type="reaction ID" value="UER00015"/>
</dbReference>
<evidence type="ECO:0000256" key="3">
    <source>
        <dbReference type="ARBA" id="ARBA00022679"/>
    </source>
</evidence>
<dbReference type="Gene3D" id="1.20.120.1320">
    <property type="entry name" value="Aspartokinase, catalytic domain"/>
    <property type="match status" value="1"/>
</dbReference>
<organism evidence="13 14">
    <name type="scientific">Pseudoalteromonas piratica</name>
    <dbReference type="NCBI Taxonomy" id="1348114"/>
    <lineage>
        <taxon>Bacteria</taxon>
        <taxon>Pseudomonadati</taxon>
        <taxon>Pseudomonadota</taxon>
        <taxon>Gammaproteobacteria</taxon>
        <taxon>Alteromonadales</taxon>
        <taxon>Pseudoalteromonadaceae</taxon>
        <taxon>Pseudoalteromonas</taxon>
    </lineage>
</organism>
<feature type="binding site" evidence="8">
    <location>
        <position position="136"/>
    </location>
    <ligand>
        <name>substrate</name>
    </ligand>
</feature>
<dbReference type="NCBIfam" id="TIGR00657">
    <property type="entry name" value="asp_kinases"/>
    <property type="match status" value="1"/>
</dbReference>
<dbReference type="InterPro" id="IPR042199">
    <property type="entry name" value="AsparK_Bifunc_asparK/hSer_DH"/>
</dbReference>
<dbReference type="InterPro" id="IPR045865">
    <property type="entry name" value="ACT-like_dom_sf"/>
</dbReference>
<evidence type="ECO:0000256" key="10">
    <source>
        <dbReference type="RuleBase" id="RU004249"/>
    </source>
</evidence>
<dbReference type="Gene3D" id="3.40.1160.10">
    <property type="entry name" value="Acetylglutamate kinase-like"/>
    <property type="match status" value="1"/>
</dbReference>